<keyword evidence="3" id="KW-1185">Reference proteome</keyword>
<dbReference type="Proteomes" id="UP000434172">
    <property type="component" value="Unassembled WGS sequence"/>
</dbReference>
<sequence length="139" mass="15069">MQQGILATNTGQESPIQVTNRRRRRHISKCRHGRAGKQRAKPLRCTRGIPALMSSFVTQARTAHISRIVIPRPPSTPSVALIGVNPNLTTQQQAASLAQAAVKAGNQSSATATFPPAFLQCFFHSRSSSSRNLDLTPMV</sequence>
<dbReference type="EMBL" id="WOWK01000011">
    <property type="protein sequence ID" value="KAF0329509.1"/>
    <property type="molecule type" value="Genomic_DNA"/>
</dbReference>
<organism evidence="2 3">
    <name type="scientific">Colletotrichum asianum</name>
    <dbReference type="NCBI Taxonomy" id="702518"/>
    <lineage>
        <taxon>Eukaryota</taxon>
        <taxon>Fungi</taxon>
        <taxon>Dikarya</taxon>
        <taxon>Ascomycota</taxon>
        <taxon>Pezizomycotina</taxon>
        <taxon>Sordariomycetes</taxon>
        <taxon>Hypocreomycetidae</taxon>
        <taxon>Glomerellales</taxon>
        <taxon>Glomerellaceae</taxon>
        <taxon>Colletotrichum</taxon>
        <taxon>Colletotrichum gloeosporioides species complex</taxon>
    </lineage>
</organism>
<name>A0A8H3WMA8_9PEZI</name>
<evidence type="ECO:0000313" key="2">
    <source>
        <dbReference type="EMBL" id="KAF0329509.1"/>
    </source>
</evidence>
<comment type="caution">
    <text evidence="2">The sequence shown here is derived from an EMBL/GenBank/DDBJ whole genome shotgun (WGS) entry which is preliminary data.</text>
</comment>
<feature type="compositionally biased region" description="Polar residues" evidence="1">
    <location>
        <begin position="1"/>
        <end position="19"/>
    </location>
</feature>
<feature type="region of interest" description="Disordered" evidence="1">
    <location>
        <begin position="1"/>
        <end position="23"/>
    </location>
</feature>
<evidence type="ECO:0000313" key="3">
    <source>
        <dbReference type="Proteomes" id="UP000434172"/>
    </source>
</evidence>
<accession>A0A8H3WMA8</accession>
<gene>
    <name evidence="2" type="ORF">GQ607_003077</name>
</gene>
<proteinExistence type="predicted"/>
<dbReference type="AlphaFoldDB" id="A0A8H3WMA8"/>
<reference evidence="2 3" key="1">
    <citation type="submission" date="2019-12" db="EMBL/GenBank/DDBJ databases">
        <title>A genome sequence resource for the geographically widespread anthracnose pathogen Colletotrichum asianum.</title>
        <authorList>
            <person name="Meng Y."/>
        </authorList>
    </citation>
    <scope>NUCLEOTIDE SEQUENCE [LARGE SCALE GENOMIC DNA]</scope>
    <source>
        <strain evidence="2 3">ICMP 18580</strain>
    </source>
</reference>
<evidence type="ECO:0000256" key="1">
    <source>
        <dbReference type="SAM" id="MobiDB-lite"/>
    </source>
</evidence>
<protein>
    <submittedName>
        <fullName evidence="2">Uncharacterized protein</fullName>
    </submittedName>
</protein>